<organism evidence="2 3">
    <name type="scientific">Nitrincola nitratireducens</name>
    <dbReference type="NCBI Taxonomy" id="1229521"/>
    <lineage>
        <taxon>Bacteria</taxon>
        <taxon>Pseudomonadati</taxon>
        <taxon>Pseudomonadota</taxon>
        <taxon>Gammaproteobacteria</taxon>
        <taxon>Oceanospirillales</taxon>
        <taxon>Oceanospirillaceae</taxon>
        <taxon>Nitrincola</taxon>
    </lineage>
</organism>
<dbReference type="AlphaFoldDB" id="W9VJJ6"/>
<sequence length="41" mass="4389">MANITQEAYETLGLYPSITLIVGGFLVAILPLIVQISVLLT</sequence>
<reference evidence="2 3" key="2">
    <citation type="journal article" date="2015" name="Syst. Appl. Microbiol.">
        <title>Nitrincola nitratireducens sp. nov. isolated from a haloalkaline crater lake.</title>
        <authorList>
            <person name="Singh A."/>
            <person name="Vaidya B."/>
            <person name="Tanuku N.R."/>
            <person name="Pinnaka A.K."/>
        </authorList>
    </citation>
    <scope>NUCLEOTIDE SEQUENCE [LARGE SCALE GENOMIC DNA]</scope>
    <source>
        <strain evidence="2 3">AK23</strain>
    </source>
</reference>
<keyword evidence="3" id="KW-1185">Reference proteome</keyword>
<comment type="caution">
    <text evidence="2">The sequence shown here is derived from an EMBL/GenBank/DDBJ whole genome shotgun (WGS) entry which is preliminary data.</text>
</comment>
<accession>W9VJJ6</accession>
<proteinExistence type="predicted"/>
<feature type="transmembrane region" description="Helical" evidence="1">
    <location>
        <begin position="20"/>
        <end position="40"/>
    </location>
</feature>
<keyword evidence="1" id="KW-0812">Transmembrane</keyword>
<keyword evidence="1" id="KW-0472">Membrane</keyword>
<keyword evidence="1" id="KW-1133">Transmembrane helix</keyword>
<dbReference type="Proteomes" id="UP000019464">
    <property type="component" value="Unassembled WGS sequence"/>
</dbReference>
<evidence type="ECO:0000313" key="2">
    <source>
        <dbReference type="EMBL" id="EXJ10745.1"/>
    </source>
</evidence>
<name>W9VJJ6_9GAMM</name>
<dbReference type="EMBL" id="AONB01000011">
    <property type="protein sequence ID" value="EXJ10745.1"/>
    <property type="molecule type" value="Genomic_DNA"/>
</dbReference>
<evidence type="ECO:0000256" key="1">
    <source>
        <dbReference type="SAM" id="Phobius"/>
    </source>
</evidence>
<reference evidence="3" key="1">
    <citation type="submission" date="2012-11" db="EMBL/GenBank/DDBJ databases">
        <authorList>
            <person name="Singh A."/>
            <person name="Pinnaka A.K."/>
            <person name="Vaidya B."/>
        </authorList>
    </citation>
    <scope>NUCLEOTIDE SEQUENCE [LARGE SCALE GENOMIC DNA]</scope>
    <source>
        <strain evidence="3">AK23</strain>
    </source>
</reference>
<dbReference type="RefSeq" id="WP_272944835.1">
    <property type="nucleotide sequence ID" value="NZ_AONB01000011.1"/>
</dbReference>
<protein>
    <submittedName>
        <fullName evidence="2">Uncharacterized protein</fullName>
    </submittedName>
</protein>
<evidence type="ECO:0000313" key="3">
    <source>
        <dbReference type="Proteomes" id="UP000019464"/>
    </source>
</evidence>
<gene>
    <name evidence="2" type="ORF">D791_02350</name>
</gene>